<evidence type="ECO:0000313" key="1">
    <source>
        <dbReference type="EMBL" id="MFC6208267.1"/>
    </source>
</evidence>
<gene>
    <name evidence="1" type="ORF">ACFP1G_12460</name>
</gene>
<dbReference type="InterPro" id="IPR023214">
    <property type="entry name" value="HAD_sf"/>
</dbReference>
<sequence>MIALDLDNTLLDSHKKISEANVAALQRLHQQGLKIVLCTGRPLSAIQPYIAQLGLTAETDYTITFNGGLVVHNATGDVLYQNGLHKPDFEPLYRYATRRGLPLDILDFNHNFQIKELGPSLYTQTKRVGVDYLPVSFKELPDNLFSTALISTTPSTLDTVNPQVSHDLFTTYHVVRSQPHMLEFLSPEVDKIVGIKALLSRFNWDTSNLMTFGDAENDFHMIQQAGEGVAMINGQPDVKAVADHITAKDNNESGVADYLQRYFDLV</sequence>
<dbReference type="Gene3D" id="3.30.1240.10">
    <property type="match status" value="1"/>
</dbReference>
<dbReference type="SUPFAM" id="SSF56784">
    <property type="entry name" value="HAD-like"/>
    <property type="match status" value="1"/>
</dbReference>
<dbReference type="InterPro" id="IPR036412">
    <property type="entry name" value="HAD-like_sf"/>
</dbReference>
<dbReference type="SFLD" id="SFLDS00003">
    <property type="entry name" value="Haloacid_Dehalogenase"/>
    <property type="match status" value="1"/>
</dbReference>
<dbReference type="SFLD" id="SFLDG01140">
    <property type="entry name" value="C2.B:_Phosphomannomutase_and_P"/>
    <property type="match status" value="1"/>
</dbReference>
<reference evidence="2" key="1">
    <citation type="journal article" date="2019" name="Int. J. Syst. Evol. Microbiol.">
        <title>The Global Catalogue of Microorganisms (GCM) 10K type strain sequencing project: providing services to taxonomists for standard genome sequencing and annotation.</title>
        <authorList>
            <consortium name="The Broad Institute Genomics Platform"/>
            <consortium name="The Broad Institute Genome Sequencing Center for Infectious Disease"/>
            <person name="Wu L."/>
            <person name="Ma J."/>
        </authorList>
    </citation>
    <scope>NUCLEOTIDE SEQUENCE [LARGE SCALE GENOMIC DNA]</scope>
    <source>
        <strain evidence="2">CCM 8905</strain>
    </source>
</reference>
<dbReference type="NCBIfam" id="TIGR00099">
    <property type="entry name" value="Cof-subfamily"/>
    <property type="match status" value="1"/>
</dbReference>
<dbReference type="PROSITE" id="PS01229">
    <property type="entry name" value="COF_2"/>
    <property type="match status" value="1"/>
</dbReference>
<dbReference type="Gene3D" id="3.40.50.1000">
    <property type="entry name" value="HAD superfamily/HAD-like"/>
    <property type="match status" value="1"/>
</dbReference>
<accession>A0ABW1SVT6</accession>
<dbReference type="EC" id="3.1.3.-" evidence="1"/>
<keyword evidence="1" id="KW-0378">Hydrolase</keyword>
<name>A0ABW1SVT6_9LACO</name>
<keyword evidence="2" id="KW-1185">Reference proteome</keyword>
<protein>
    <submittedName>
        <fullName evidence="1">Cof-type HAD-IIB family hydrolase</fullName>
        <ecNumber evidence="1">3.1.3.-</ecNumber>
    </submittedName>
</protein>
<proteinExistence type="predicted"/>
<dbReference type="RefSeq" id="WP_225426707.1">
    <property type="nucleotide sequence ID" value="NZ_JBHSSK010000040.1"/>
</dbReference>
<organism evidence="1 2">
    <name type="scientific">Levilactobacillus tongjiangensis</name>
    <dbReference type="NCBI Taxonomy" id="2486023"/>
    <lineage>
        <taxon>Bacteria</taxon>
        <taxon>Bacillati</taxon>
        <taxon>Bacillota</taxon>
        <taxon>Bacilli</taxon>
        <taxon>Lactobacillales</taxon>
        <taxon>Lactobacillaceae</taxon>
        <taxon>Levilactobacillus</taxon>
    </lineage>
</organism>
<comment type="caution">
    <text evidence="1">The sequence shown here is derived from an EMBL/GenBank/DDBJ whole genome shotgun (WGS) entry which is preliminary data.</text>
</comment>
<dbReference type="CDD" id="cd07516">
    <property type="entry name" value="HAD_Pase"/>
    <property type="match status" value="1"/>
</dbReference>
<dbReference type="GO" id="GO:0016787">
    <property type="term" value="F:hydrolase activity"/>
    <property type="evidence" value="ECO:0007669"/>
    <property type="project" value="UniProtKB-KW"/>
</dbReference>
<dbReference type="InterPro" id="IPR000150">
    <property type="entry name" value="Cof"/>
</dbReference>
<dbReference type="NCBIfam" id="TIGR01484">
    <property type="entry name" value="HAD-SF-IIB"/>
    <property type="match status" value="1"/>
</dbReference>
<dbReference type="Pfam" id="PF08282">
    <property type="entry name" value="Hydrolase_3"/>
    <property type="match status" value="1"/>
</dbReference>
<dbReference type="PANTHER" id="PTHR10000:SF8">
    <property type="entry name" value="HAD SUPERFAMILY HYDROLASE-LIKE, TYPE 3"/>
    <property type="match status" value="1"/>
</dbReference>
<dbReference type="EMBL" id="JBHSSK010000040">
    <property type="protein sequence ID" value="MFC6208267.1"/>
    <property type="molecule type" value="Genomic_DNA"/>
</dbReference>
<dbReference type="PANTHER" id="PTHR10000">
    <property type="entry name" value="PHOSPHOSERINE PHOSPHATASE"/>
    <property type="match status" value="1"/>
</dbReference>
<dbReference type="InterPro" id="IPR006379">
    <property type="entry name" value="HAD-SF_hydro_IIB"/>
</dbReference>
<evidence type="ECO:0000313" key="2">
    <source>
        <dbReference type="Proteomes" id="UP001596254"/>
    </source>
</evidence>
<dbReference type="Proteomes" id="UP001596254">
    <property type="component" value="Unassembled WGS sequence"/>
</dbReference>